<dbReference type="InterPro" id="IPR020821">
    <property type="entry name" value="ENPP1-3/EXOG-like_nuc-like"/>
</dbReference>
<evidence type="ECO:0000256" key="8">
    <source>
        <dbReference type="PIRSR" id="PIRSR640255-1"/>
    </source>
</evidence>
<dbReference type="Gene3D" id="3.40.570.10">
    <property type="entry name" value="Extracellular Endonuclease, subunit A"/>
    <property type="match status" value="1"/>
</dbReference>
<dbReference type="InterPro" id="IPR044929">
    <property type="entry name" value="DNA/RNA_non-sp_Endonuclease_sf"/>
</dbReference>
<comment type="caution">
    <text evidence="14">The sequence shown here is derived from an EMBL/GenBank/DDBJ whole genome shotgun (WGS) entry which is preliminary data.</text>
</comment>
<dbReference type="EC" id="3.1.30.-" evidence="10"/>
<dbReference type="AlphaFoldDB" id="A0A375CQA2"/>
<organism evidence="14 15">
    <name type="scientific">Cupriavidus taiwanensis</name>
    <dbReference type="NCBI Taxonomy" id="164546"/>
    <lineage>
        <taxon>Bacteria</taxon>
        <taxon>Pseudomonadati</taxon>
        <taxon>Pseudomonadota</taxon>
        <taxon>Betaproteobacteria</taxon>
        <taxon>Burkholderiales</taxon>
        <taxon>Burkholderiaceae</taxon>
        <taxon>Cupriavidus</taxon>
    </lineage>
</organism>
<keyword evidence="5 10" id="KW-0255">Endonuclease</keyword>
<keyword evidence="6 10" id="KW-0378">Hydrolase</keyword>
<comment type="cofactor">
    <cofactor evidence="1 10">
        <name>Mg(2+)</name>
        <dbReference type="ChEBI" id="CHEBI:18420"/>
    </cofactor>
</comment>
<evidence type="ECO:0000256" key="3">
    <source>
        <dbReference type="ARBA" id="ARBA00022722"/>
    </source>
</evidence>
<dbReference type="SMART" id="SM00892">
    <property type="entry name" value="Endonuclease_NS"/>
    <property type="match status" value="1"/>
</dbReference>
<evidence type="ECO:0000313" key="15">
    <source>
        <dbReference type="Proteomes" id="UP000256297"/>
    </source>
</evidence>
<evidence type="ECO:0000256" key="11">
    <source>
        <dbReference type="SAM" id="SignalP"/>
    </source>
</evidence>
<dbReference type="InterPro" id="IPR040255">
    <property type="entry name" value="Non-specific_endonuclease"/>
</dbReference>
<dbReference type="PANTHER" id="PTHR13966">
    <property type="entry name" value="ENDONUCLEASE RELATED"/>
    <property type="match status" value="1"/>
</dbReference>
<accession>A0A375CQA2</accession>
<keyword evidence="3 10" id="KW-0540">Nuclease</keyword>
<feature type="active site" description="Proton acceptor" evidence="8">
    <location>
        <position position="119"/>
    </location>
</feature>
<evidence type="ECO:0000256" key="4">
    <source>
        <dbReference type="ARBA" id="ARBA00022723"/>
    </source>
</evidence>
<dbReference type="SMART" id="SM00477">
    <property type="entry name" value="NUC"/>
    <property type="match status" value="1"/>
</dbReference>
<proteinExistence type="inferred from homology"/>
<dbReference type="Proteomes" id="UP000256297">
    <property type="component" value="Unassembled WGS sequence"/>
</dbReference>
<keyword evidence="7" id="KW-0460">Magnesium</keyword>
<dbReference type="InterPro" id="IPR044925">
    <property type="entry name" value="His-Me_finger_sf"/>
</dbReference>
<dbReference type="Pfam" id="PF01223">
    <property type="entry name" value="Endonuclease_NS"/>
    <property type="match status" value="1"/>
</dbReference>
<evidence type="ECO:0000259" key="12">
    <source>
        <dbReference type="SMART" id="SM00477"/>
    </source>
</evidence>
<sequence length="304" mass="32741">MLRTIAASTLAFVLCFSAGEASARDSSQSACLQVFADGRPPAVGRHADNRLLCFRAYAVMHSARTRTAVWSAEHLTRAAVDAARDLPRDSDFYEEPRLARNERASLNDYGRGAGFDRGHLAPSGDFGDKAAQAESFSLANVIPQHPFSNRRTWSHLETSTRRLVRKVGTAYVVTGPAFIRDAGTLRGRIQIPDFVWKAIYVPGMGAAAYIARNDATPAYSVVSIAELAHFVGVDPFPSLPAPMRMTALDLPPPTPHPGERVARKVSFAWLAGAESATAVPAADPLHKLARTASTMLALAAAYAR</sequence>
<evidence type="ECO:0000256" key="9">
    <source>
        <dbReference type="PIRSR" id="PIRSR640255-2"/>
    </source>
</evidence>
<evidence type="ECO:0000256" key="7">
    <source>
        <dbReference type="ARBA" id="ARBA00022842"/>
    </source>
</evidence>
<evidence type="ECO:0000256" key="2">
    <source>
        <dbReference type="ARBA" id="ARBA00010052"/>
    </source>
</evidence>
<name>A0A375CQA2_9BURK</name>
<dbReference type="PANTHER" id="PTHR13966:SF5">
    <property type="entry name" value="ENDONUCLEASE G, MITOCHONDRIAL"/>
    <property type="match status" value="1"/>
</dbReference>
<protein>
    <recommendedName>
        <fullName evidence="10">Endonuclease</fullName>
        <ecNumber evidence="10">3.1.30.-</ecNumber>
    </recommendedName>
</protein>
<evidence type="ECO:0000259" key="13">
    <source>
        <dbReference type="SMART" id="SM00892"/>
    </source>
</evidence>
<keyword evidence="11" id="KW-0732">Signal</keyword>
<dbReference type="GO" id="GO:0003676">
    <property type="term" value="F:nucleic acid binding"/>
    <property type="evidence" value="ECO:0007669"/>
    <property type="project" value="InterPro"/>
</dbReference>
<feature type="domain" description="ENPP1-3/EXOG-like endonuclease/phosphodiesterase" evidence="12">
    <location>
        <begin position="54"/>
        <end position="242"/>
    </location>
</feature>
<evidence type="ECO:0000313" key="14">
    <source>
        <dbReference type="EMBL" id="SOY77589.1"/>
    </source>
</evidence>
<feature type="signal peptide" evidence="11">
    <location>
        <begin position="1"/>
        <end position="23"/>
    </location>
</feature>
<dbReference type="RefSeq" id="WP_116342879.1">
    <property type="nucleotide sequence ID" value="NZ_OFSP01000078.1"/>
</dbReference>
<reference evidence="15" key="1">
    <citation type="submission" date="2018-01" db="EMBL/GenBank/DDBJ databases">
        <authorList>
            <person name="Gaut B.S."/>
            <person name="Morton B.R."/>
            <person name="Clegg M.T."/>
            <person name="Duvall M.R."/>
        </authorList>
    </citation>
    <scope>NUCLEOTIDE SEQUENCE [LARGE SCALE GENOMIC DNA]</scope>
</reference>
<feature type="domain" description="DNA/RNA non-specific endonuclease/pyrophosphatase/phosphodiesterase" evidence="13">
    <location>
        <begin position="53"/>
        <end position="242"/>
    </location>
</feature>
<gene>
    <name evidence="14" type="ORF">CBM2589_U10103</name>
</gene>
<dbReference type="SUPFAM" id="SSF54060">
    <property type="entry name" value="His-Me finger endonucleases"/>
    <property type="match status" value="1"/>
</dbReference>
<evidence type="ECO:0000256" key="1">
    <source>
        <dbReference type="ARBA" id="ARBA00001946"/>
    </source>
</evidence>
<dbReference type="GO" id="GO:0004519">
    <property type="term" value="F:endonuclease activity"/>
    <property type="evidence" value="ECO:0007669"/>
    <property type="project" value="UniProtKB-UniRule"/>
</dbReference>
<evidence type="ECO:0000256" key="10">
    <source>
        <dbReference type="RuleBase" id="RU366055"/>
    </source>
</evidence>
<dbReference type="EMBL" id="OFSP01000078">
    <property type="protein sequence ID" value="SOY77589.1"/>
    <property type="molecule type" value="Genomic_DNA"/>
</dbReference>
<feature type="binding site" evidence="9">
    <location>
        <position position="149"/>
    </location>
    <ligand>
        <name>Mg(2+)</name>
        <dbReference type="ChEBI" id="CHEBI:18420"/>
        <note>catalytic</note>
    </ligand>
</feature>
<evidence type="ECO:0000256" key="5">
    <source>
        <dbReference type="ARBA" id="ARBA00022759"/>
    </source>
</evidence>
<dbReference type="InterPro" id="IPR018524">
    <property type="entry name" value="DNA/RNA_endonuclease_AS"/>
</dbReference>
<dbReference type="PROSITE" id="PS01070">
    <property type="entry name" value="NUCLEASE_NON_SPEC"/>
    <property type="match status" value="1"/>
</dbReference>
<keyword evidence="4 9" id="KW-0479">Metal-binding</keyword>
<dbReference type="GO" id="GO:0046872">
    <property type="term" value="F:metal ion binding"/>
    <property type="evidence" value="ECO:0007669"/>
    <property type="project" value="UniProtKB-KW"/>
</dbReference>
<evidence type="ECO:0000256" key="6">
    <source>
        <dbReference type="ARBA" id="ARBA00022801"/>
    </source>
</evidence>
<dbReference type="InterPro" id="IPR001604">
    <property type="entry name" value="Endo_G_ENPP1-like_dom"/>
</dbReference>
<dbReference type="GO" id="GO:0016787">
    <property type="term" value="F:hydrolase activity"/>
    <property type="evidence" value="ECO:0007669"/>
    <property type="project" value="UniProtKB-KW"/>
</dbReference>
<feature type="chain" id="PRO_5016945513" description="Endonuclease" evidence="11">
    <location>
        <begin position="24"/>
        <end position="304"/>
    </location>
</feature>
<comment type="similarity">
    <text evidence="2 10">Belongs to the DNA/RNA non-specific endonuclease family.</text>
</comment>